<reference evidence="12" key="1">
    <citation type="journal article" date="2018" name="Nat. Microbiol.">
        <title>Leveraging single-cell genomics to expand the fungal tree of life.</title>
        <authorList>
            <person name="Ahrendt S.R."/>
            <person name="Quandt C.A."/>
            <person name="Ciobanu D."/>
            <person name="Clum A."/>
            <person name="Salamov A."/>
            <person name="Andreopoulos B."/>
            <person name="Cheng J.F."/>
            <person name="Woyke T."/>
            <person name="Pelin A."/>
            <person name="Henrissat B."/>
            <person name="Reynolds N.K."/>
            <person name="Benny G.L."/>
            <person name="Smith M.E."/>
            <person name="James T.Y."/>
            <person name="Grigoriev I.V."/>
        </authorList>
    </citation>
    <scope>NUCLEOTIDE SEQUENCE [LARGE SCALE GENOMIC DNA]</scope>
</reference>
<keyword evidence="4" id="KW-0999">Mitochondrion inner membrane</keyword>
<dbReference type="PANTHER" id="PTHR10707:SF10">
    <property type="entry name" value="CYTOCHROME C OXIDASE SUBUNIT 4"/>
    <property type="match status" value="1"/>
</dbReference>
<dbReference type="PANTHER" id="PTHR10707">
    <property type="entry name" value="CYTOCHROME C OXIDASE SUBUNIT IV"/>
    <property type="match status" value="1"/>
</dbReference>
<dbReference type="OrthoDB" id="186013at2759"/>
<keyword evidence="8" id="KW-0496">Mitochondrion</keyword>
<protein>
    <submittedName>
        <fullName evidence="11">Cytochrome c oxidase subunit IV-domain-containing protein</fullName>
    </submittedName>
</protein>
<evidence type="ECO:0000256" key="4">
    <source>
        <dbReference type="ARBA" id="ARBA00022792"/>
    </source>
</evidence>
<evidence type="ECO:0000256" key="8">
    <source>
        <dbReference type="ARBA" id="ARBA00023128"/>
    </source>
</evidence>
<keyword evidence="3 10" id="KW-0812">Transmembrane</keyword>
<dbReference type="GO" id="GO:0006123">
    <property type="term" value="P:mitochondrial electron transport, cytochrome c to oxygen"/>
    <property type="evidence" value="ECO:0007669"/>
    <property type="project" value="InterPro"/>
</dbReference>
<proteinExistence type="inferred from homology"/>
<keyword evidence="9 10" id="KW-0472">Membrane</keyword>
<dbReference type="InterPro" id="IPR036639">
    <property type="entry name" value="Cyt_c_oxidase_su4_sf"/>
</dbReference>
<evidence type="ECO:0000256" key="3">
    <source>
        <dbReference type="ARBA" id="ARBA00022692"/>
    </source>
</evidence>
<name>A0A4V1IS32_9FUNG</name>
<dbReference type="GO" id="GO:0045277">
    <property type="term" value="C:respiratory chain complex IV"/>
    <property type="evidence" value="ECO:0007669"/>
    <property type="project" value="InterPro"/>
</dbReference>
<accession>A0A4V1IS32</accession>
<evidence type="ECO:0000313" key="12">
    <source>
        <dbReference type="Proteomes" id="UP000269721"/>
    </source>
</evidence>
<keyword evidence="12" id="KW-1185">Reference proteome</keyword>
<feature type="transmembrane region" description="Helical" evidence="10">
    <location>
        <begin position="93"/>
        <end position="112"/>
    </location>
</feature>
<dbReference type="InterPro" id="IPR004203">
    <property type="entry name" value="Cyt_c_oxidase_su4_fam"/>
</dbReference>
<evidence type="ECO:0000256" key="7">
    <source>
        <dbReference type="ARBA" id="ARBA00023002"/>
    </source>
</evidence>
<sequence>MARPTATLAAVAQRRAASTLTPVSLSSAALNNIESRWYKLPECEKGAIADVLAEAQKGDWKKLTLEQKRAAYWIAYGQYGARAGIDPTLKYKVAGWVSFYTGVGLVAWYWWINNMKPELRTTTPEWIEATKEKDIEQQRNPFTGPFAEVRKANKA</sequence>
<keyword evidence="6 10" id="KW-1133">Transmembrane helix</keyword>
<dbReference type="GO" id="GO:0005743">
    <property type="term" value="C:mitochondrial inner membrane"/>
    <property type="evidence" value="ECO:0007669"/>
    <property type="project" value="UniProtKB-SubCell"/>
</dbReference>
<evidence type="ECO:0000256" key="1">
    <source>
        <dbReference type="ARBA" id="ARBA00004434"/>
    </source>
</evidence>
<dbReference type="Gene3D" id="1.10.442.10">
    <property type="entry name" value="Cytochrome c oxidase subunit IV"/>
    <property type="match status" value="1"/>
</dbReference>
<keyword evidence="7" id="KW-0560">Oxidoreductase</keyword>
<keyword evidence="5" id="KW-0809">Transit peptide</keyword>
<organism evidence="11 12">
    <name type="scientific">Blyttiomyces helicus</name>
    <dbReference type="NCBI Taxonomy" id="388810"/>
    <lineage>
        <taxon>Eukaryota</taxon>
        <taxon>Fungi</taxon>
        <taxon>Fungi incertae sedis</taxon>
        <taxon>Chytridiomycota</taxon>
        <taxon>Chytridiomycota incertae sedis</taxon>
        <taxon>Chytridiomycetes</taxon>
        <taxon>Chytridiomycetes incertae sedis</taxon>
        <taxon>Blyttiomyces</taxon>
    </lineage>
</organism>
<evidence type="ECO:0000256" key="9">
    <source>
        <dbReference type="ARBA" id="ARBA00023136"/>
    </source>
</evidence>
<evidence type="ECO:0000256" key="5">
    <source>
        <dbReference type="ARBA" id="ARBA00022946"/>
    </source>
</evidence>
<evidence type="ECO:0000256" key="2">
    <source>
        <dbReference type="ARBA" id="ARBA00008135"/>
    </source>
</evidence>
<dbReference type="GO" id="GO:0016491">
    <property type="term" value="F:oxidoreductase activity"/>
    <property type="evidence" value="ECO:0007669"/>
    <property type="project" value="UniProtKB-KW"/>
</dbReference>
<evidence type="ECO:0000313" key="11">
    <source>
        <dbReference type="EMBL" id="RKO92147.1"/>
    </source>
</evidence>
<dbReference type="Proteomes" id="UP000269721">
    <property type="component" value="Unassembled WGS sequence"/>
</dbReference>
<dbReference type="EMBL" id="KZ994756">
    <property type="protein sequence ID" value="RKO92147.1"/>
    <property type="molecule type" value="Genomic_DNA"/>
</dbReference>
<dbReference type="SUPFAM" id="SSF81406">
    <property type="entry name" value="Mitochondrial cytochrome c oxidase subunit IV"/>
    <property type="match status" value="1"/>
</dbReference>
<dbReference type="AlphaFoldDB" id="A0A4V1IS32"/>
<comment type="similarity">
    <text evidence="2">Belongs to the cytochrome c oxidase IV family.</text>
</comment>
<evidence type="ECO:0000256" key="6">
    <source>
        <dbReference type="ARBA" id="ARBA00022989"/>
    </source>
</evidence>
<gene>
    <name evidence="11" type="ORF">BDK51DRAFT_19348</name>
</gene>
<comment type="subcellular location">
    <subcellularLocation>
        <location evidence="1">Mitochondrion inner membrane</location>
        <topology evidence="1">Single-pass membrane protein</topology>
    </subcellularLocation>
</comment>
<evidence type="ECO:0000256" key="10">
    <source>
        <dbReference type="SAM" id="Phobius"/>
    </source>
</evidence>
<dbReference type="Pfam" id="PF02936">
    <property type="entry name" value="COX4"/>
    <property type="match status" value="1"/>
</dbReference>